<feature type="domain" description="DEAD/DEAH-box helicase" evidence="6">
    <location>
        <begin position="32"/>
        <end position="111"/>
    </location>
</feature>
<dbReference type="PANTHER" id="PTHR13710:SF105">
    <property type="entry name" value="ATP-DEPENDENT DNA HELICASE Q1"/>
    <property type="match status" value="1"/>
</dbReference>
<evidence type="ECO:0000256" key="5">
    <source>
        <dbReference type="ARBA" id="ARBA00034808"/>
    </source>
</evidence>
<reference evidence="7 8" key="1">
    <citation type="submission" date="2022-05" db="EMBL/GenBank/DDBJ databases">
        <authorList>
            <consortium name="Genoscope - CEA"/>
            <person name="William W."/>
        </authorList>
    </citation>
    <scope>NUCLEOTIDE SEQUENCE [LARGE SCALE GENOMIC DNA]</scope>
</reference>
<organism evidence="7 8">
    <name type="scientific">Porites evermanni</name>
    <dbReference type="NCBI Taxonomy" id="104178"/>
    <lineage>
        <taxon>Eukaryota</taxon>
        <taxon>Metazoa</taxon>
        <taxon>Cnidaria</taxon>
        <taxon>Anthozoa</taxon>
        <taxon>Hexacorallia</taxon>
        <taxon>Scleractinia</taxon>
        <taxon>Fungiina</taxon>
        <taxon>Poritidae</taxon>
        <taxon>Porites</taxon>
    </lineage>
</organism>
<evidence type="ECO:0000256" key="2">
    <source>
        <dbReference type="ARBA" id="ARBA00023125"/>
    </source>
</evidence>
<dbReference type="InterPro" id="IPR011545">
    <property type="entry name" value="DEAD/DEAH_box_helicase_dom"/>
</dbReference>
<feature type="non-terminal residue" evidence="7">
    <location>
        <position position="151"/>
    </location>
</feature>
<accession>A0ABN8LIA8</accession>
<evidence type="ECO:0000256" key="1">
    <source>
        <dbReference type="ARBA" id="ARBA00005446"/>
    </source>
</evidence>
<comment type="similarity">
    <text evidence="1">Belongs to the helicase family. RecQ subfamily.</text>
</comment>
<dbReference type="Pfam" id="PF00270">
    <property type="entry name" value="DEAD"/>
    <property type="match status" value="1"/>
</dbReference>
<name>A0ABN8LIA8_9CNID</name>
<dbReference type="Gene3D" id="3.40.50.300">
    <property type="entry name" value="P-loop containing nucleotide triphosphate hydrolases"/>
    <property type="match status" value="1"/>
</dbReference>
<keyword evidence="2" id="KW-0238">DNA-binding</keyword>
<comment type="catalytic activity">
    <reaction evidence="4">
        <text>Couples ATP hydrolysis with the unwinding of duplex DNA by translocating in the 3'-5' direction.</text>
        <dbReference type="EC" id="5.6.2.4"/>
    </reaction>
</comment>
<evidence type="ECO:0000313" key="7">
    <source>
        <dbReference type="EMBL" id="CAH3013628.1"/>
    </source>
</evidence>
<proteinExistence type="inferred from homology"/>
<dbReference type="InterPro" id="IPR027417">
    <property type="entry name" value="P-loop_NTPase"/>
</dbReference>
<evidence type="ECO:0000256" key="3">
    <source>
        <dbReference type="ARBA" id="ARBA00023235"/>
    </source>
</evidence>
<sequence>MADNLSELDDCISDVLKKFQLVSRLQFKLRQEQVIAVKILLSNRDAFAVLPTDYGKSLIFQCFVVAKELLEAKNGQGTPTSPCALVICPLTSIIEDQIVEAMSLGISCHRVQDIKELEQSAFQLVFSSAERVMEKDFKNLLKDSSSTLHNN</sequence>
<dbReference type="EC" id="5.6.2.4" evidence="5"/>
<dbReference type="Proteomes" id="UP001159427">
    <property type="component" value="Unassembled WGS sequence"/>
</dbReference>
<evidence type="ECO:0000259" key="6">
    <source>
        <dbReference type="Pfam" id="PF00270"/>
    </source>
</evidence>
<comment type="caution">
    <text evidence="7">The sequence shown here is derived from an EMBL/GenBank/DDBJ whole genome shotgun (WGS) entry which is preliminary data.</text>
</comment>
<dbReference type="PANTHER" id="PTHR13710">
    <property type="entry name" value="DNA HELICASE RECQ FAMILY MEMBER"/>
    <property type="match status" value="1"/>
</dbReference>
<dbReference type="EMBL" id="CALNXI010000001">
    <property type="protein sequence ID" value="CAH3013628.1"/>
    <property type="molecule type" value="Genomic_DNA"/>
</dbReference>
<dbReference type="SUPFAM" id="SSF52540">
    <property type="entry name" value="P-loop containing nucleoside triphosphate hydrolases"/>
    <property type="match status" value="1"/>
</dbReference>
<evidence type="ECO:0000313" key="8">
    <source>
        <dbReference type="Proteomes" id="UP001159427"/>
    </source>
</evidence>
<protein>
    <recommendedName>
        <fullName evidence="5">DNA 3'-5' helicase</fullName>
        <ecNumber evidence="5">5.6.2.4</ecNumber>
    </recommendedName>
</protein>
<keyword evidence="8" id="KW-1185">Reference proteome</keyword>
<gene>
    <name evidence="7" type="ORF">PEVE_00000063</name>
</gene>
<keyword evidence="3" id="KW-0413">Isomerase</keyword>
<evidence type="ECO:0000256" key="4">
    <source>
        <dbReference type="ARBA" id="ARBA00034617"/>
    </source>
</evidence>